<dbReference type="InterPro" id="IPR052352">
    <property type="entry name" value="Sugar_Degrad_Dehydratases"/>
</dbReference>
<evidence type="ECO:0000256" key="5">
    <source>
        <dbReference type="ARBA" id="ARBA00023239"/>
    </source>
</evidence>
<gene>
    <name evidence="8" type="primary">araD</name>
    <name evidence="8" type="ORF">P3W85_28490</name>
</gene>
<dbReference type="InterPro" id="IPR042096">
    <property type="entry name" value="Dihydro-acid_dehy_C"/>
</dbReference>
<dbReference type="InterPro" id="IPR020558">
    <property type="entry name" value="DiOHA_6PGluconate_deHydtase_CS"/>
</dbReference>
<dbReference type="InterPro" id="IPR037237">
    <property type="entry name" value="IlvD/EDD_N"/>
</dbReference>
<name>A0ABT6AW50_9BURK</name>
<dbReference type="NCBIfam" id="NF004784">
    <property type="entry name" value="PRK06131.1"/>
    <property type="match status" value="1"/>
</dbReference>
<evidence type="ECO:0000259" key="7">
    <source>
        <dbReference type="Pfam" id="PF24877"/>
    </source>
</evidence>
<dbReference type="RefSeq" id="WP_017228082.1">
    <property type="nucleotide sequence ID" value="NZ_JARJLM010000464.1"/>
</dbReference>
<evidence type="ECO:0000259" key="6">
    <source>
        <dbReference type="Pfam" id="PF00920"/>
    </source>
</evidence>
<dbReference type="InterPro" id="IPR000581">
    <property type="entry name" value="ILV_EDD_N"/>
</dbReference>
<feature type="domain" description="Dihydroxy-acid/6-phosphogluconate dehydratase C-terminal" evidence="7">
    <location>
        <begin position="366"/>
        <end position="560"/>
    </location>
</feature>
<dbReference type="PROSITE" id="PS00886">
    <property type="entry name" value="ILVD_EDD_1"/>
    <property type="match status" value="1"/>
</dbReference>
<keyword evidence="9" id="KW-1185">Reference proteome</keyword>
<proteinExistence type="inferred from homology"/>
<dbReference type="EC" id="4.2.1.9" evidence="8"/>
<dbReference type="Pfam" id="PF24877">
    <property type="entry name" value="ILV_EDD_C"/>
    <property type="match status" value="1"/>
</dbReference>
<protein>
    <submittedName>
        <fullName evidence="8">L-arabinonate dehydratase</fullName>
        <ecNumber evidence="8">4.2.1.9</ecNumber>
    </submittedName>
</protein>
<dbReference type="SUPFAM" id="SSF52016">
    <property type="entry name" value="LeuD/IlvD-like"/>
    <property type="match status" value="1"/>
</dbReference>
<dbReference type="NCBIfam" id="NF009559">
    <property type="entry name" value="PRK13016.1"/>
    <property type="match status" value="1"/>
</dbReference>
<dbReference type="PANTHER" id="PTHR43183">
    <property type="entry name" value="HYPOTHETICAL DIHYDROXYACID DEHYDRATASE (EUROFUNG)-RELATED"/>
    <property type="match status" value="1"/>
</dbReference>
<keyword evidence="2" id="KW-0479">Metal-binding</keyword>
<reference evidence="8 9" key="1">
    <citation type="submission" date="2023-03" db="EMBL/GenBank/DDBJ databases">
        <title>Draft assemblies of triclosan tolerant bacteria isolated from returned activated sludge.</title>
        <authorList>
            <person name="Van Hamelsveld S."/>
        </authorList>
    </citation>
    <scope>NUCLEOTIDE SEQUENCE [LARGE SCALE GENOMIC DNA]</scope>
    <source>
        <strain evidence="8 9">GW210010_S58</strain>
    </source>
</reference>
<organism evidence="8 9">
    <name type="scientific">Cupriavidus basilensis</name>
    <dbReference type="NCBI Taxonomy" id="68895"/>
    <lineage>
        <taxon>Bacteria</taxon>
        <taxon>Pseudomonadati</taxon>
        <taxon>Pseudomonadota</taxon>
        <taxon>Betaproteobacteria</taxon>
        <taxon>Burkholderiales</taxon>
        <taxon>Burkholderiaceae</taxon>
        <taxon>Cupriavidus</taxon>
    </lineage>
</organism>
<sequence>MTSRKKTPETLRSARWFAPDDLRSSGHRSRIMQMGYSPDEWLDRPIIAIINTWSDINPCHSHFKQRVDDVKRGILQAGGFPIELPAISLSESAVKPTTMLYRNMLAMEAEELIRSHPIDGAVLMGGCDKTTPGLLMGASSAGVPAIYVPAGPMLRGNWKGNVLGSGSDAWKFWDERRAGNISKTEWIGIEGGIARSHGTCMTMGTASTMTAIAEAIGMTLPGASSIPAADANHIRMCSEAGRRIVGMVWEDLTPQQIQTRASFENAIAVAMAMGCSTNAIIHVIAMARRAGHDIGLADFDAASRRVPVIANIRPSGDKYLMEDFFYAGGLPALMNRISDKLHLDTLTVTGRTLGENIAGAEVYNDDVIRTTENALYQEGALAVLKGNIAPDGCVIKPSACEKRFFRHTGPALVFDDYPSMKEAVERDDLDVTADHILILRNAGPQGGPGMPEWGMLPIPKKLVKQGVRDMLRMSDARMSGTSYGACILHVSPEAYIGGPFALVRTGDMISVDIDRRSIHLEVSDQELARRQAEWTPPPPRFERGYGWMFSKHIRQANDGCDFDFLQTDFGAPTGEPSIY</sequence>
<evidence type="ECO:0000313" key="8">
    <source>
        <dbReference type="EMBL" id="MDF3836858.1"/>
    </source>
</evidence>
<evidence type="ECO:0000256" key="2">
    <source>
        <dbReference type="ARBA" id="ARBA00022723"/>
    </source>
</evidence>
<keyword evidence="3" id="KW-0408">Iron</keyword>
<dbReference type="PANTHER" id="PTHR43183:SF2">
    <property type="entry name" value="DIHYDROXY-ACID DEHYDRATASE"/>
    <property type="match status" value="1"/>
</dbReference>
<keyword evidence="4" id="KW-0411">Iron-sulfur</keyword>
<keyword evidence="5 8" id="KW-0456">Lyase</keyword>
<dbReference type="Gene3D" id="3.50.30.80">
    <property type="entry name" value="IlvD/EDD C-terminal domain-like"/>
    <property type="match status" value="1"/>
</dbReference>
<dbReference type="GO" id="GO:0004160">
    <property type="term" value="F:dihydroxy-acid dehydratase activity"/>
    <property type="evidence" value="ECO:0007669"/>
    <property type="project" value="UniProtKB-EC"/>
</dbReference>
<dbReference type="SUPFAM" id="SSF143975">
    <property type="entry name" value="IlvD/EDD N-terminal domain-like"/>
    <property type="match status" value="1"/>
</dbReference>
<dbReference type="Pfam" id="PF00920">
    <property type="entry name" value="ILVD_EDD_N"/>
    <property type="match status" value="1"/>
</dbReference>
<feature type="domain" description="Dihydroxy-acid/6-phosphogluconate dehydratase N-terminal" evidence="6">
    <location>
        <begin position="44"/>
        <end position="356"/>
    </location>
</feature>
<evidence type="ECO:0000256" key="3">
    <source>
        <dbReference type="ARBA" id="ARBA00023004"/>
    </source>
</evidence>
<dbReference type="EMBL" id="JARJLM010000464">
    <property type="protein sequence ID" value="MDF3836858.1"/>
    <property type="molecule type" value="Genomic_DNA"/>
</dbReference>
<comment type="caution">
    <text evidence="8">The sequence shown here is derived from an EMBL/GenBank/DDBJ whole genome shotgun (WGS) entry which is preliminary data.</text>
</comment>
<evidence type="ECO:0000256" key="4">
    <source>
        <dbReference type="ARBA" id="ARBA00023014"/>
    </source>
</evidence>
<dbReference type="InterPro" id="IPR056740">
    <property type="entry name" value="ILV_EDD_C"/>
</dbReference>
<accession>A0ABT6AW50</accession>
<evidence type="ECO:0000256" key="1">
    <source>
        <dbReference type="ARBA" id="ARBA00006486"/>
    </source>
</evidence>
<dbReference type="Proteomes" id="UP001216674">
    <property type="component" value="Unassembled WGS sequence"/>
</dbReference>
<evidence type="ECO:0000313" key="9">
    <source>
        <dbReference type="Proteomes" id="UP001216674"/>
    </source>
</evidence>
<dbReference type="NCBIfam" id="NF009560">
    <property type="entry name" value="PRK13017.1"/>
    <property type="match status" value="1"/>
</dbReference>
<comment type="similarity">
    <text evidence="1">Belongs to the IlvD/Edd family.</text>
</comment>